<accession>S9VIX6</accession>
<sequence>MLCRSPGWSVRVLARWQRRAPMVGAVVSAAPTDGAWAVAARTACRPFSRKEIERELPDHIRANPREKLPSNVDETPEVSREALSKGINGIYGSRAESAMRGMLGPQGQVEAMESRAVPILGKATVDGTKYTVDRSTVFEHWRHECAAPVGWHMSKLGSTTCKVANDVNEATESLQLQIIKGCNVIEIDGAASEAHQSISRAIHEALHAFELDREGFVVVARCGIIRQQPFQEEITGVQVSNTAAVKSRILPIFERYKASSIPSMQLKSGFRISDMKEDQLRRLNLRRIDRTTVAALTVDWLDAFFTNVAFNTKFEVLDVMLLEGIHTLFDGRPDAHIDEDLMQLFVYLEKQVEIGVLQYYGVSSAHLAPPVPREYPPMPPDAHVPEQFLHPPKVPDTVNLYRLLALAERAAGGKHHHFRFVEYPFNLTSHQALSAPLPYDASHTLYSLTKAMGLTALGSSPVETTNLMQLPERYHSFPMESDLKTVRMNFFTICERAALKEMEIKESFEKGPATLPPMDHLFVSSVYLNAQRQFANLYFFKKWMDYYMLPRFGRALTSFKEASPQDLKDWAQQYEQLIFDMLRLRERLFNHKHGVKSTEVNWAVDRASRTLATCPLLSQKAINFATHGADVVMCGFHVSRYFHEATELNPAKNGALPIPEEEIQALCASPEVSYANASPPDPYMLEPVMKQGTLSGQKAKGMENIIVIDTKNPKFPDIPEELDESTDTTTEEEEEAEEDEKAPEAEARK</sequence>
<comment type="caution">
    <text evidence="2">The sequence shown here is derived from an EMBL/GenBank/DDBJ whole genome shotgun (WGS) entry which is preliminary data.</text>
</comment>
<feature type="compositionally biased region" description="Acidic residues" evidence="1">
    <location>
        <begin position="718"/>
        <end position="741"/>
    </location>
</feature>
<proteinExistence type="predicted"/>
<dbReference type="OrthoDB" id="48988at2759"/>
<dbReference type="Gene3D" id="3.20.20.100">
    <property type="entry name" value="NADP-dependent oxidoreductase domain"/>
    <property type="match status" value="1"/>
</dbReference>
<dbReference type="EMBL" id="ATMH01007854">
    <property type="protein sequence ID" value="EPY23135.1"/>
    <property type="molecule type" value="Genomic_DNA"/>
</dbReference>
<dbReference type="AlphaFoldDB" id="S9VIX6"/>
<feature type="region of interest" description="Disordered" evidence="1">
    <location>
        <begin position="710"/>
        <end position="749"/>
    </location>
</feature>
<dbReference type="Proteomes" id="UP000015354">
    <property type="component" value="Unassembled WGS sequence"/>
</dbReference>
<gene>
    <name evidence="2" type="ORF">STCU_07854</name>
</gene>
<evidence type="ECO:0000256" key="1">
    <source>
        <dbReference type="SAM" id="MobiDB-lite"/>
    </source>
</evidence>
<keyword evidence="3" id="KW-1185">Reference proteome</keyword>
<organism evidence="2 3">
    <name type="scientific">Strigomonas culicis</name>
    <dbReference type="NCBI Taxonomy" id="28005"/>
    <lineage>
        <taxon>Eukaryota</taxon>
        <taxon>Discoba</taxon>
        <taxon>Euglenozoa</taxon>
        <taxon>Kinetoplastea</taxon>
        <taxon>Metakinetoplastina</taxon>
        <taxon>Trypanosomatida</taxon>
        <taxon>Trypanosomatidae</taxon>
        <taxon>Strigomonadinae</taxon>
        <taxon>Strigomonas</taxon>
    </lineage>
</organism>
<protein>
    <recommendedName>
        <fullName evidence="4">Aldo/keto reductase</fullName>
    </recommendedName>
</protein>
<evidence type="ECO:0008006" key="4">
    <source>
        <dbReference type="Google" id="ProtNLM"/>
    </source>
</evidence>
<evidence type="ECO:0000313" key="2">
    <source>
        <dbReference type="EMBL" id="EPY23135.1"/>
    </source>
</evidence>
<evidence type="ECO:0000313" key="3">
    <source>
        <dbReference type="Proteomes" id="UP000015354"/>
    </source>
</evidence>
<name>S9VIX6_9TRYP</name>
<reference evidence="2 3" key="1">
    <citation type="journal article" date="2013" name="PLoS ONE">
        <title>Predicting the Proteins of Angomonas deanei, Strigomonas culicis and Their Respective Endosymbionts Reveals New Aspects of the Trypanosomatidae Family.</title>
        <authorList>
            <person name="Motta M.C."/>
            <person name="Martins A.C."/>
            <person name="de Souza S.S."/>
            <person name="Catta-Preta C.M."/>
            <person name="Silva R."/>
            <person name="Klein C.C."/>
            <person name="de Almeida L.G."/>
            <person name="de Lima Cunha O."/>
            <person name="Ciapina L.P."/>
            <person name="Brocchi M."/>
            <person name="Colabardini A.C."/>
            <person name="de Araujo Lima B."/>
            <person name="Machado C.R."/>
            <person name="de Almeida Soares C.M."/>
            <person name="Probst C.M."/>
            <person name="de Menezes C.B."/>
            <person name="Thompson C.E."/>
            <person name="Bartholomeu D.C."/>
            <person name="Gradia D.F."/>
            <person name="Pavoni D.P."/>
            <person name="Grisard E.C."/>
            <person name="Fantinatti-Garboggini F."/>
            <person name="Marchini F.K."/>
            <person name="Rodrigues-Luiz G.F."/>
            <person name="Wagner G."/>
            <person name="Goldman G.H."/>
            <person name="Fietto J.L."/>
            <person name="Elias M.C."/>
            <person name="Goldman M.H."/>
            <person name="Sagot M.F."/>
            <person name="Pereira M."/>
            <person name="Stoco P.H."/>
            <person name="de Mendonca-Neto R.P."/>
            <person name="Teixeira S.M."/>
            <person name="Maciel T.E."/>
            <person name="de Oliveira Mendes T.A."/>
            <person name="Urmenyi T.P."/>
            <person name="de Souza W."/>
            <person name="Schenkman S."/>
            <person name="de Vasconcelos A.T."/>
        </authorList>
    </citation>
    <scope>NUCLEOTIDE SEQUENCE [LARGE SCALE GENOMIC DNA]</scope>
</reference>
<dbReference type="InterPro" id="IPR036812">
    <property type="entry name" value="NAD(P)_OxRdtase_dom_sf"/>
</dbReference>